<accession>A0A1I4XPV6</accession>
<gene>
    <name evidence="2" type="ORF">SAMN05216207_1011178</name>
</gene>
<protein>
    <recommendedName>
        <fullName evidence="1">VOC domain-containing protein</fullName>
    </recommendedName>
</protein>
<organism evidence="2 3">
    <name type="scientific">Pseudonocardia ammonioxydans</name>
    <dbReference type="NCBI Taxonomy" id="260086"/>
    <lineage>
        <taxon>Bacteria</taxon>
        <taxon>Bacillati</taxon>
        <taxon>Actinomycetota</taxon>
        <taxon>Actinomycetes</taxon>
        <taxon>Pseudonocardiales</taxon>
        <taxon>Pseudonocardiaceae</taxon>
        <taxon>Pseudonocardia</taxon>
    </lineage>
</organism>
<feature type="domain" description="VOC" evidence="1">
    <location>
        <begin position="1"/>
        <end position="49"/>
    </location>
</feature>
<dbReference type="PROSITE" id="PS51819">
    <property type="entry name" value="VOC"/>
    <property type="match status" value="1"/>
</dbReference>
<evidence type="ECO:0000259" key="1">
    <source>
        <dbReference type="PROSITE" id="PS51819"/>
    </source>
</evidence>
<dbReference type="InterPro" id="IPR004360">
    <property type="entry name" value="Glyas_Fos-R_dOase_dom"/>
</dbReference>
<dbReference type="Pfam" id="PF00903">
    <property type="entry name" value="Glyoxalase"/>
    <property type="match status" value="1"/>
</dbReference>
<evidence type="ECO:0000313" key="2">
    <source>
        <dbReference type="EMBL" id="SFN27871.1"/>
    </source>
</evidence>
<reference evidence="2 3" key="1">
    <citation type="submission" date="2016-10" db="EMBL/GenBank/DDBJ databases">
        <authorList>
            <person name="de Groot N.N."/>
        </authorList>
    </citation>
    <scope>NUCLEOTIDE SEQUENCE [LARGE SCALE GENOMIC DNA]</scope>
    <source>
        <strain evidence="2 3">CGMCC 4.1877</strain>
    </source>
</reference>
<dbReference type="Proteomes" id="UP000199614">
    <property type="component" value="Unassembled WGS sequence"/>
</dbReference>
<dbReference type="CDD" id="cd06587">
    <property type="entry name" value="VOC"/>
    <property type="match status" value="1"/>
</dbReference>
<dbReference type="AlphaFoldDB" id="A0A1I4XPV6"/>
<sequence length="50" mass="5242">MGDLDDLDAFVDAAARRGIRPTTSETYGNGVRKALYRDPDGNEIGVGGGT</sequence>
<dbReference type="InterPro" id="IPR037523">
    <property type="entry name" value="VOC_core"/>
</dbReference>
<dbReference type="EMBL" id="FOUY01000011">
    <property type="protein sequence ID" value="SFN27871.1"/>
    <property type="molecule type" value="Genomic_DNA"/>
</dbReference>
<name>A0A1I4XPV6_PSUAM</name>
<dbReference type="STRING" id="260086.SAMN05216207_1011178"/>
<dbReference type="InterPro" id="IPR029068">
    <property type="entry name" value="Glyas_Bleomycin-R_OHBP_Dase"/>
</dbReference>
<keyword evidence="3" id="KW-1185">Reference proteome</keyword>
<dbReference type="Gene3D" id="3.10.180.10">
    <property type="entry name" value="2,3-Dihydroxybiphenyl 1,2-Dioxygenase, domain 1"/>
    <property type="match status" value="1"/>
</dbReference>
<dbReference type="SUPFAM" id="SSF54593">
    <property type="entry name" value="Glyoxalase/Bleomycin resistance protein/Dihydroxybiphenyl dioxygenase"/>
    <property type="match status" value="1"/>
</dbReference>
<proteinExistence type="predicted"/>
<evidence type="ECO:0000313" key="3">
    <source>
        <dbReference type="Proteomes" id="UP000199614"/>
    </source>
</evidence>